<dbReference type="Gene3D" id="1.20.1500.10">
    <property type="entry name" value="YheA/YmcA-like"/>
    <property type="match status" value="1"/>
</dbReference>
<sequence length="102" mass="11813">MADSDVISELRDAEIAFLNDKEAQLLLSKIKKHEKNRKQGVELNYLKEELFELDSYKRLINAQKASKELMTEINSILNFYINGIDHKCDKDSCANCHRHCAN</sequence>
<evidence type="ECO:0008006" key="3">
    <source>
        <dbReference type="Google" id="ProtNLM"/>
    </source>
</evidence>
<accession>F6BLM9</accession>
<keyword evidence="2" id="KW-1185">Reference proteome</keyword>
<gene>
    <name evidence="1" type="ordered locus">Thexy_1243</name>
</gene>
<name>F6BLM9_THEXL</name>
<dbReference type="SUPFAM" id="SSF158622">
    <property type="entry name" value="YheA/YmcA-like"/>
    <property type="match status" value="1"/>
</dbReference>
<organism evidence="1 2">
    <name type="scientific">Thermoanaerobacterium xylanolyticum (strain ATCC 49914 / DSM 7097 / LX-11)</name>
    <dbReference type="NCBI Taxonomy" id="858215"/>
    <lineage>
        <taxon>Bacteria</taxon>
        <taxon>Bacillati</taxon>
        <taxon>Bacillota</taxon>
        <taxon>Clostridia</taxon>
        <taxon>Thermoanaerobacterales</taxon>
        <taxon>Thermoanaerobacteraceae</taxon>
        <taxon>Thermoanaerobacterium</taxon>
    </lineage>
</organism>
<protein>
    <recommendedName>
        <fullName evidence="3">Control of competence regulator ComK, YlbF/YmcA</fullName>
    </recommendedName>
</protein>
<dbReference type="Proteomes" id="UP000007239">
    <property type="component" value="Chromosome"/>
</dbReference>
<evidence type="ECO:0000313" key="1">
    <source>
        <dbReference type="EMBL" id="AEF17276.1"/>
    </source>
</evidence>
<dbReference type="STRING" id="858215.Thexy_1243"/>
<dbReference type="HOGENOM" id="CLU_2276163_0_0_9"/>
<reference evidence="1" key="1">
    <citation type="submission" date="2011-05" db="EMBL/GenBank/DDBJ databases">
        <title>Complete sequence of Thermoanaerobacterium xylanolyticum LX-11.</title>
        <authorList>
            <consortium name="US DOE Joint Genome Institute"/>
            <person name="Lucas S."/>
            <person name="Han J."/>
            <person name="Lapidus A."/>
            <person name="Cheng J.-F."/>
            <person name="Goodwin L."/>
            <person name="Pitluck S."/>
            <person name="Peters L."/>
            <person name="Mikhailova N."/>
            <person name="Lu M."/>
            <person name="Han C."/>
            <person name="Tapia R."/>
            <person name="Land M."/>
            <person name="Hauser L."/>
            <person name="Kyrpides N."/>
            <person name="Ivanova N."/>
            <person name="Pagani I."/>
            <person name="Hemme C."/>
            <person name="Woyke T."/>
        </authorList>
    </citation>
    <scope>NUCLEOTIDE SEQUENCE</scope>
    <source>
        <strain evidence="1">LX-11</strain>
    </source>
</reference>
<evidence type="ECO:0000313" key="2">
    <source>
        <dbReference type="Proteomes" id="UP000007239"/>
    </source>
</evidence>
<dbReference type="AlphaFoldDB" id="F6BLM9"/>
<dbReference type="EMBL" id="CP002739">
    <property type="protein sequence ID" value="AEF17276.1"/>
    <property type="molecule type" value="Genomic_DNA"/>
</dbReference>
<proteinExistence type="predicted"/>
<dbReference type="InterPro" id="IPR023378">
    <property type="entry name" value="YheA/YmcA-like_dom_sf"/>
</dbReference>
<dbReference type="KEGG" id="txy:Thexy_1243"/>